<proteinExistence type="predicted"/>
<comment type="caution">
    <text evidence="1">The sequence shown here is derived from an EMBL/GenBank/DDBJ whole genome shotgun (WGS) entry which is preliminary data.</text>
</comment>
<dbReference type="Proteomes" id="UP001054945">
    <property type="component" value="Unassembled WGS sequence"/>
</dbReference>
<protein>
    <submittedName>
        <fullName evidence="1">Uncharacterized protein</fullName>
    </submittedName>
</protein>
<evidence type="ECO:0000313" key="2">
    <source>
        <dbReference type="Proteomes" id="UP001054945"/>
    </source>
</evidence>
<dbReference type="AlphaFoldDB" id="A0AAV4QME4"/>
<keyword evidence="2" id="KW-1185">Reference proteome</keyword>
<accession>A0AAV4QME4</accession>
<evidence type="ECO:0000313" key="1">
    <source>
        <dbReference type="EMBL" id="GIY10489.1"/>
    </source>
</evidence>
<gene>
    <name evidence="1" type="ORF">CEXT_724511</name>
</gene>
<reference evidence="1 2" key="1">
    <citation type="submission" date="2021-06" db="EMBL/GenBank/DDBJ databases">
        <title>Caerostris extrusa draft genome.</title>
        <authorList>
            <person name="Kono N."/>
            <person name="Arakawa K."/>
        </authorList>
    </citation>
    <scope>NUCLEOTIDE SEQUENCE [LARGE SCALE GENOMIC DNA]</scope>
</reference>
<sequence>MKFDKGSFVSLLDFKVSAKYFFGHGDLGSLFNWWDGIVQVLKGILVSQECSRILSQGYWEDFSINQFTSPKVINDTNIKHAKYVKDSKVTVAVIRCIINTES</sequence>
<organism evidence="1 2">
    <name type="scientific">Caerostris extrusa</name>
    <name type="common">Bark spider</name>
    <name type="synonym">Caerostris bankana</name>
    <dbReference type="NCBI Taxonomy" id="172846"/>
    <lineage>
        <taxon>Eukaryota</taxon>
        <taxon>Metazoa</taxon>
        <taxon>Ecdysozoa</taxon>
        <taxon>Arthropoda</taxon>
        <taxon>Chelicerata</taxon>
        <taxon>Arachnida</taxon>
        <taxon>Araneae</taxon>
        <taxon>Araneomorphae</taxon>
        <taxon>Entelegynae</taxon>
        <taxon>Araneoidea</taxon>
        <taxon>Araneidae</taxon>
        <taxon>Caerostris</taxon>
    </lineage>
</organism>
<name>A0AAV4QME4_CAEEX</name>
<dbReference type="EMBL" id="BPLR01006530">
    <property type="protein sequence ID" value="GIY10489.1"/>
    <property type="molecule type" value="Genomic_DNA"/>
</dbReference>